<evidence type="ECO:0000313" key="4">
    <source>
        <dbReference type="Proteomes" id="UP000198341"/>
    </source>
</evidence>
<accession>K8EF26</accession>
<protein>
    <submittedName>
        <fullName evidence="3">Uncharacterized protein</fullName>
    </submittedName>
</protein>
<organism evidence="3 4">
    <name type="scientific">Bathycoccus prasinos</name>
    <dbReference type="NCBI Taxonomy" id="41875"/>
    <lineage>
        <taxon>Eukaryota</taxon>
        <taxon>Viridiplantae</taxon>
        <taxon>Chlorophyta</taxon>
        <taxon>Mamiellophyceae</taxon>
        <taxon>Mamiellales</taxon>
        <taxon>Bathycoccaceae</taxon>
        <taxon>Bathycoccus</taxon>
    </lineage>
</organism>
<evidence type="ECO:0000256" key="2">
    <source>
        <dbReference type="SAM" id="Phobius"/>
    </source>
</evidence>
<dbReference type="GeneID" id="19015545"/>
<dbReference type="OrthoDB" id="496538at2759"/>
<dbReference type="EMBL" id="FO082274">
    <property type="protein sequence ID" value="CCO16589.1"/>
    <property type="molecule type" value="Genomic_DNA"/>
</dbReference>
<sequence>MLTLMRSTNATKTSFGAMMPQKPSRRRMNAFRTTTTTKIGGTGNSKRMSKRGGEDVIIVRSSAGAVLGGGGELNEEERARKLLGISVSDDALAIQQAVNKKKMLYKGDNEKLREVESAYDTIQRASLQARMSGKKIESKSVLNADVIRSKWQPRWCPSPNKDLFVNYGIATACFLVTWAQPHNMRSLQVTIFGAIAMAFRMFIKLVDVDPGPNPKLDQAGAVKHNNMRFARSFVFCIGGFAACVLAFYWLPNFIIETLNIKVPLWALLEQELGVSFLTLSSLATLVTFYR</sequence>
<proteinExistence type="predicted"/>
<dbReference type="Pfam" id="PF11833">
    <property type="entry name" value="CPP1-like"/>
    <property type="match status" value="1"/>
</dbReference>
<evidence type="ECO:0000313" key="3">
    <source>
        <dbReference type="EMBL" id="CCO16589.1"/>
    </source>
</evidence>
<feature type="transmembrane region" description="Helical" evidence="2">
    <location>
        <begin position="229"/>
        <end position="250"/>
    </location>
</feature>
<keyword evidence="4" id="KW-1185">Reference proteome</keyword>
<feature type="region of interest" description="Disordered" evidence="1">
    <location>
        <begin position="1"/>
        <end position="27"/>
    </location>
</feature>
<evidence type="ECO:0000256" key="1">
    <source>
        <dbReference type="SAM" id="MobiDB-lite"/>
    </source>
</evidence>
<keyword evidence="2" id="KW-1133">Transmembrane helix</keyword>
<feature type="transmembrane region" description="Helical" evidence="2">
    <location>
        <begin position="270"/>
        <end position="289"/>
    </location>
</feature>
<dbReference type="KEGG" id="bpg:Bathy05g00410"/>
<dbReference type="GO" id="GO:0031969">
    <property type="term" value="C:chloroplast membrane"/>
    <property type="evidence" value="ECO:0007669"/>
    <property type="project" value="TreeGrafter"/>
</dbReference>
<dbReference type="RefSeq" id="XP_007513031.1">
    <property type="nucleotide sequence ID" value="XM_007512969.1"/>
</dbReference>
<name>K8EF26_9CHLO</name>
<feature type="compositionally biased region" description="Polar residues" evidence="1">
    <location>
        <begin position="1"/>
        <end position="14"/>
    </location>
</feature>
<dbReference type="eggNOG" id="ENOG502QQTX">
    <property type="taxonomic scope" value="Eukaryota"/>
</dbReference>
<dbReference type="Proteomes" id="UP000198341">
    <property type="component" value="Chromosome 5"/>
</dbReference>
<keyword evidence="2" id="KW-0812">Transmembrane</keyword>
<dbReference type="STRING" id="41875.K8EF26"/>
<dbReference type="PANTHER" id="PTHR33372:SF2">
    <property type="entry name" value="PROTEIN CHAPERONE-LIKE PROTEIN OF POR1, CHLOROPLASTIC"/>
    <property type="match status" value="1"/>
</dbReference>
<keyword evidence="2" id="KW-0472">Membrane</keyword>
<gene>
    <name evidence="3" type="ORF">Bathy05g00410</name>
</gene>
<dbReference type="AlphaFoldDB" id="K8EF26"/>
<dbReference type="InterPro" id="IPR021788">
    <property type="entry name" value="CPP1-like"/>
</dbReference>
<dbReference type="PANTHER" id="PTHR33372">
    <property type="match status" value="1"/>
</dbReference>
<reference evidence="3 4" key="1">
    <citation type="submission" date="2011-10" db="EMBL/GenBank/DDBJ databases">
        <authorList>
            <person name="Genoscope - CEA"/>
        </authorList>
    </citation>
    <scope>NUCLEOTIDE SEQUENCE [LARGE SCALE GENOMIC DNA]</scope>
    <source>
        <strain evidence="3 4">RCC 1105</strain>
    </source>
</reference>